<evidence type="ECO:0000313" key="1">
    <source>
        <dbReference type="EMBL" id="UQC76870.1"/>
    </source>
</evidence>
<gene>
    <name evidence="1" type="ORF">CLUP02_18385</name>
</gene>
<dbReference type="RefSeq" id="XP_049138511.1">
    <property type="nucleotide sequence ID" value="XM_049297287.1"/>
</dbReference>
<dbReference type="GeneID" id="73352297"/>
<name>A0A9Q8SH44_9PEZI</name>
<proteinExistence type="predicted"/>
<dbReference type="Proteomes" id="UP000830671">
    <property type="component" value="Chromosome 11"/>
</dbReference>
<dbReference type="EMBL" id="CP019473">
    <property type="protein sequence ID" value="UQC76870.1"/>
    <property type="molecule type" value="Genomic_DNA"/>
</dbReference>
<protein>
    <submittedName>
        <fullName evidence="1">Uncharacterized protein</fullName>
    </submittedName>
</protein>
<evidence type="ECO:0000313" key="2">
    <source>
        <dbReference type="Proteomes" id="UP000830671"/>
    </source>
</evidence>
<dbReference type="AlphaFoldDB" id="A0A9Q8SH44"/>
<sequence>MATILKGFRPATSKKVNAFKEFLVNRSGQTLVEENFHAIWPLWLVRWKRHFCRDADCLEMPFSKVSYGCFCIPEARVAETGILLGSVVWKNFLPFMTQKVAHSTVLWGDCACITMFKGVGGLPLAVGARFCKCCPRRKAVHREVSDLIPLVYALAVDVHMHRMNHHSKHRSRIEEIMESTSSVWPELQRLSKTMILSLTDSVELQYISEDDDDPKGLWA</sequence>
<keyword evidence="2" id="KW-1185">Reference proteome</keyword>
<accession>A0A9Q8SH44</accession>
<organism evidence="1 2">
    <name type="scientific">Colletotrichum lupini</name>
    <dbReference type="NCBI Taxonomy" id="145971"/>
    <lineage>
        <taxon>Eukaryota</taxon>
        <taxon>Fungi</taxon>
        <taxon>Dikarya</taxon>
        <taxon>Ascomycota</taxon>
        <taxon>Pezizomycotina</taxon>
        <taxon>Sordariomycetes</taxon>
        <taxon>Hypocreomycetidae</taxon>
        <taxon>Glomerellales</taxon>
        <taxon>Glomerellaceae</taxon>
        <taxon>Colletotrichum</taxon>
        <taxon>Colletotrichum acutatum species complex</taxon>
    </lineage>
</organism>
<reference evidence="1" key="1">
    <citation type="journal article" date="2021" name="Mol. Plant Microbe Interact.">
        <title>Complete Genome Sequence of the Plant-Pathogenic Fungus Colletotrichum lupini.</title>
        <authorList>
            <person name="Baroncelli R."/>
            <person name="Pensec F."/>
            <person name="Da Lio D."/>
            <person name="Boufleur T."/>
            <person name="Vicente I."/>
            <person name="Sarrocco S."/>
            <person name="Picot A."/>
            <person name="Baraldi E."/>
            <person name="Sukno S."/>
            <person name="Thon M."/>
            <person name="Le Floch G."/>
        </authorList>
    </citation>
    <scope>NUCLEOTIDE SEQUENCE</scope>
    <source>
        <strain evidence="1">IMI 504893</strain>
    </source>
</reference>
<dbReference type="KEGG" id="clup:CLUP02_18385"/>